<proteinExistence type="predicted"/>
<keyword evidence="2" id="KW-1185">Reference proteome</keyword>
<reference evidence="1" key="1">
    <citation type="journal article" date="2023" name="G3 (Bethesda)">
        <title>A reference genome for the long-term kleptoplast-retaining sea slug Elysia crispata morphotype clarki.</title>
        <authorList>
            <person name="Eastman K.E."/>
            <person name="Pendleton A.L."/>
            <person name="Shaikh M.A."/>
            <person name="Suttiyut T."/>
            <person name="Ogas R."/>
            <person name="Tomko P."/>
            <person name="Gavelis G."/>
            <person name="Widhalm J.R."/>
            <person name="Wisecaver J.H."/>
        </authorList>
    </citation>
    <scope>NUCLEOTIDE SEQUENCE</scope>
    <source>
        <strain evidence="1">ECLA1</strain>
    </source>
</reference>
<dbReference type="EMBL" id="JAWDGP010006902">
    <property type="protein sequence ID" value="KAK3733393.1"/>
    <property type="molecule type" value="Genomic_DNA"/>
</dbReference>
<name>A0AAE0Y6P2_9GAST</name>
<sequence length="168" mass="18111">MRYMHYSTALASTRNEIHALQHSATNCRCLSSLLVELVVEARLCISLPGSPLDESWAASLPLVGSKPGPLERDRWRERREPGGFIWCQQQQTSVWQKSAASTAGGEQNPHLLVAGVAECGPGSSALLPQQQSVVECCNKPGTQGELALCFHSNSLLLSAVTSLGLKEN</sequence>
<evidence type="ECO:0000313" key="1">
    <source>
        <dbReference type="EMBL" id="KAK3733393.1"/>
    </source>
</evidence>
<gene>
    <name evidence="1" type="ORF">RRG08_004819</name>
</gene>
<dbReference type="AlphaFoldDB" id="A0AAE0Y6P2"/>
<comment type="caution">
    <text evidence="1">The sequence shown here is derived from an EMBL/GenBank/DDBJ whole genome shotgun (WGS) entry which is preliminary data.</text>
</comment>
<organism evidence="1 2">
    <name type="scientific">Elysia crispata</name>
    <name type="common">lettuce slug</name>
    <dbReference type="NCBI Taxonomy" id="231223"/>
    <lineage>
        <taxon>Eukaryota</taxon>
        <taxon>Metazoa</taxon>
        <taxon>Spiralia</taxon>
        <taxon>Lophotrochozoa</taxon>
        <taxon>Mollusca</taxon>
        <taxon>Gastropoda</taxon>
        <taxon>Heterobranchia</taxon>
        <taxon>Euthyneura</taxon>
        <taxon>Panpulmonata</taxon>
        <taxon>Sacoglossa</taxon>
        <taxon>Placobranchoidea</taxon>
        <taxon>Plakobranchidae</taxon>
        <taxon>Elysia</taxon>
    </lineage>
</organism>
<dbReference type="Proteomes" id="UP001283361">
    <property type="component" value="Unassembled WGS sequence"/>
</dbReference>
<accession>A0AAE0Y6P2</accession>
<protein>
    <submittedName>
        <fullName evidence="1">Uncharacterized protein</fullName>
    </submittedName>
</protein>
<evidence type="ECO:0000313" key="2">
    <source>
        <dbReference type="Proteomes" id="UP001283361"/>
    </source>
</evidence>